<dbReference type="InterPro" id="IPR017896">
    <property type="entry name" value="4Fe4S_Fe-S-bd"/>
</dbReference>
<dbReference type="CDD" id="cd03110">
    <property type="entry name" value="SIMIBI_bact_arch"/>
    <property type="match status" value="1"/>
</dbReference>
<keyword evidence="2" id="KW-0408">Iron</keyword>
<sequence length="284" mass="30722">MTQILVISGKGGTGKTFFAGCLAVSLPNKVIVDCDVDAPNLHLILHPKIEKSFEFIGGKVAFIDKEKCTACGACKEVCQFGAITEDFQIDELSCEGCTICSYVCPASAVIINDKVSGCYFISDTDYGKMVHAKLGIAQENSGKLVTKLREIAKEIAEANNADFIIIDGPPGVGCPVMAGMTGVDLALAITEPTVSGFHDLKRIIDLAKHFKVEIKVIINKYDLNPQMSKHIAYELEKLGIKVIGTIPFSEEILASIKAGIPYLKFSKSKLSKDIGKLLYKVIEQ</sequence>
<dbReference type="PROSITE" id="PS51379">
    <property type="entry name" value="4FE4S_FER_2"/>
    <property type="match status" value="2"/>
</dbReference>
<dbReference type="SUPFAM" id="SSF52540">
    <property type="entry name" value="P-loop containing nucleoside triphosphate hydrolases"/>
    <property type="match status" value="1"/>
</dbReference>
<dbReference type="EMBL" id="DRWR01000119">
    <property type="protein sequence ID" value="HHQ16599.1"/>
    <property type="molecule type" value="Genomic_DNA"/>
</dbReference>
<evidence type="ECO:0000256" key="1">
    <source>
        <dbReference type="ARBA" id="ARBA00022723"/>
    </source>
</evidence>
<evidence type="ECO:0000259" key="4">
    <source>
        <dbReference type="PROSITE" id="PS51379"/>
    </source>
</evidence>
<evidence type="ECO:0000256" key="2">
    <source>
        <dbReference type="ARBA" id="ARBA00023004"/>
    </source>
</evidence>
<dbReference type="Pfam" id="PF01656">
    <property type="entry name" value="CbiA"/>
    <property type="match status" value="1"/>
</dbReference>
<dbReference type="Gene3D" id="3.40.50.300">
    <property type="entry name" value="P-loop containing nucleotide triphosphate hydrolases"/>
    <property type="match status" value="1"/>
</dbReference>
<dbReference type="PROSITE" id="PS00198">
    <property type="entry name" value="4FE4S_FER_1"/>
    <property type="match status" value="1"/>
</dbReference>
<gene>
    <name evidence="5" type="ORF">ENM15_07290</name>
</gene>
<dbReference type="AlphaFoldDB" id="A0A7V5XHN9"/>
<evidence type="ECO:0000256" key="3">
    <source>
        <dbReference type="ARBA" id="ARBA00023014"/>
    </source>
</evidence>
<dbReference type="Pfam" id="PF00037">
    <property type="entry name" value="Fer4"/>
    <property type="match status" value="1"/>
</dbReference>
<dbReference type="InterPro" id="IPR027417">
    <property type="entry name" value="P-loop_NTPase"/>
</dbReference>
<dbReference type="InterPro" id="IPR002586">
    <property type="entry name" value="CobQ/CobB/MinD/ParA_Nub-bd_dom"/>
</dbReference>
<dbReference type="GO" id="GO:0046872">
    <property type="term" value="F:metal ion binding"/>
    <property type="evidence" value="ECO:0007669"/>
    <property type="project" value="UniProtKB-KW"/>
</dbReference>
<dbReference type="PANTHER" id="PTHR43534:SF1">
    <property type="entry name" value="4FE-4S CLUSTER CONTAINING PARA FAMILY ATPASE PROTEIN"/>
    <property type="match status" value="1"/>
</dbReference>
<accession>A0A7V5XHN9</accession>
<feature type="domain" description="4Fe-4S ferredoxin-type" evidence="4">
    <location>
        <begin position="59"/>
        <end position="88"/>
    </location>
</feature>
<keyword evidence="1" id="KW-0479">Metal-binding</keyword>
<dbReference type="PANTHER" id="PTHR43534">
    <property type="entry name" value="MIND SUPERFAMILY P-LOOP ATPASE CONTAINING AN INSERTED FERREDOXIN DOMAIN"/>
    <property type="match status" value="1"/>
</dbReference>
<dbReference type="Gene3D" id="3.30.70.20">
    <property type="match status" value="1"/>
</dbReference>
<proteinExistence type="predicted"/>
<organism evidence="5">
    <name type="scientific">Thermodesulfobacterium geofontis</name>
    <dbReference type="NCBI Taxonomy" id="1295609"/>
    <lineage>
        <taxon>Bacteria</taxon>
        <taxon>Pseudomonadati</taxon>
        <taxon>Thermodesulfobacteriota</taxon>
        <taxon>Thermodesulfobacteria</taxon>
        <taxon>Thermodesulfobacteriales</taxon>
        <taxon>Thermodesulfobacteriaceae</taxon>
        <taxon>Thermodesulfobacterium</taxon>
    </lineage>
</organism>
<comment type="caution">
    <text evidence="5">The sequence shown here is derived from an EMBL/GenBank/DDBJ whole genome shotgun (WGS) entry which is preliminary data.</text>
</comment>
<name>A0A7V5XHN9_9BACT</name>
<protein>
    <submittedName>
        <fullName evidence="5">(4Fe-4S)-binding protein</fullName>
    </submittedName>
</protein>
<dbReference type="GO" id="GO:0051536">
    <property type="term" value="F:iron-sulfur cluster binding"/>
    <property type="evidence" value="ECO:0007669"/>
    <property type="project" value="UniProtKB-KW"/>
</dbReference>
<reference evidence="5" key="1">
    <citation type="journal article" date="2020" name="mSystems">
        <title>Genome- and Community-Level Interaction Insights into Carbon Utilization and Element Cycling Functions of Hydrothermarchaeota in Hydrothermal Sediment.</title>
        <authorList>
            <person name="Zhou Z."/>
            <person name="Liu Y."/>
            <person name="Xu W."/>
            <person name="Pan J."/>
            <person name="Luo Z.H."/>
            <person name="Li M."/>
        </authorList>
    </citation>
    <scope>NUCLEOTIDE SEQUENCE [LARGE SCALE GENOMIC DNA]</scope>
    <source>
        <strain evidence="5">SpSt-106</strain>
    </source>
</reference>
<feature type="domain" description="4Fe-4S ferredoxin-type" evidence="4">
    <location>
        <begin position="89"/>
        <end position="114"/>
    </location>
</feature>
<keyword evidence="3" id="KW-0411">Iron-sulfur</keyword>
<evidence type="ECO:0000313" key="5">
    <source>
        <dbReference type="EMBL" id="HHQ16599.1"/>
    </source>
</evidence>
<dbReference type="InterPro" id="IPR017900">
    <property type="entry name" value="4Fe4S_Fe_S_CS"/>
</dbReference>